<organism evidence="6 7">
    <name type="scientific">Phenylobacterium haematophilum</name>
    <dbReference type="NCBI Taxonomy" id="98513"/>
    <lineage>
        <taxon>Bacteria</taxon>
        <taxon>Pseudomonadati</taxon>
        <taxon>Pseudomonadota</taxon>
        <taxon>Alphaproteobacteria</taxon>
        <taxon>Caulobacterales</taxon>
        <taxon>Caulobacteraceae</taxon>
        <taxon>Phenylobacterium</taxon>
    </lineage>
</organism>
<reference evidence="6 7" key="1">
    <citation type="submission" date="2020-08" db="EMBL/GenBank/DDBJ databases">
        <title>Genomic Encyclopedia of Type Strains, Phase IV (KMG-IV): sequencing the most valuable type-strain genomes for metagenomic binning, comparative biology and taxonomic classification.</title>
        <authorList>
            <person name="Goeker M."/>
        </authorList>
    </citation>
    <scope>NUCLEOTIDE SEQUENCE [LARGE SCALE GENOMIC DNA]</scope>
    <source>
        <strain evidence="6 7">DSM 21793</strain>
    </source>
</reference>
<gene>
    <name evidence="6" type="ORF">GGQ61_002062</name>
</gene>
<dbReference type="PROSITE" id="PS50977">
    <property type="entry name" value="HTH_TETR_2"/>
    <property type="match status" value="1"/>
</dbReference>
<evidence type="ECO:0000256" key="2">
    <source>
        <dbReference type="ARBA" id="ARBA00023125"/>
    </source>
</evidence>
<keyword evidence="7" id="KW-1185">Reference proteome</keyword>
<evidence type="ECO:0000256" key="4">
    <source>
        <dbReference type="PROSITE-ProRule" id="PRU00335"/>
    </source>
</evidence>
<proteinExistence type="predicted"/>
<dbReference type="GO" id="GO:0003677">
    <property type="term" value="F:DNA binding"/>
    <property type="evidence" value="ECO:0007669"/>
    <property type="project" value="UniProtKB-UniRule"/>
</dbReference>
<keyword evidence="2 4" id="KW-0238">DNA-binding</keyword>
<dbReference type="InterPro" id="IPR001647">
    <property type="entry name" value="HTH_TetR"/>
</dbReference>
<dbReference type="PANTHER" id="PTHR47506">
    <property type="entry name" value="TRANSCRIPTIONAL REGULATORY PROTEIN"/>
    <property type="match status" value="1"/>
</dbReference>
<dbReference type="AlphaFoldDB" id="A0A839ZXU4"/>
<dbReference type="EMBL" id="JACIDK010000002">
    <property type="protein sequence ID" value="MBB3891345.1"/>
    <property type="molecule type" value="Genomic_DNA"/>
</dbReference>
<dbReference type="PRINTS" id="PR00455">
    <property type="entry name" value="HTHTETR"/>
</dbReference>
<evidence type="ECO:0000259" key="5">
    <source>
        <dbReference type="PROSITE" id="PS50977"/>
    </source>
</evidence>
<sequence>MKISKAQAQENRDRIVGAAATLFRERGFDGVSVGDLTKAAGFTHGGFYNHFESKDALAAQALESAFATMAGHRERARDLPEMLTHYLSQAARRAPGKSCPAAALGGDVGRGSGDVKAAFAGGVEQMIASVEARLPDGPDRRARALGVVTRMAGALMLARAVPDGPLADELLETNLKLAIAEAG</sequence>
<dbReference type="InterPro" id="IPR009057">
    <property type="entry name" value="Homeodomain-like_sf"/>
</dbReference>
<keyword evidence="1" id="KW-0805">Transcription regulation</keyword>
<accession>A0A839ZXU4</accession>
<name>A0A839ZXU4_9CAUL</name>
<dbReference type="InterPro" id="IPR036271">
    <property type="entry name" value="Tet_transcr_reg_TetR-rel_C_sf"/>
</dbReference>
<dbReference type="Pfam" id="PF00440">
    <property type="entry name" value="TetR_N"/>
    <property type="match status" value="1"/>
</dbReference>
<dbReference type="SUPFAM" id="SSF48498">
    <property type="entry name" value="Tetracyclin repressor-like, C-terminal domain"/>
    <property type="match status" value="1"/>
</dbReference>
<dbReference type="Gene3D" id="1.10.10.60">
    <property type="entry name" value="Homeodomain-like"/>
    <property type="match status" value="1"/>
</dbReference>
<dbReference type="Proteomes" id="UP000530564">
    <property type="component" value="Unassembled WGS sequence"/>
</dbReference>
<feature type="DNA-binding region" description="H-T-H motif" evidence="4">
    <location>
        <begin position="32"/>
        <end position="51"/>
    </location>
</feature>
<evidence type="ECO:0000256" key="3">
    <source>
        <dbReference type="ARBA" id="ARBA00023163"/>
    </source>
</evidence>
<evidence type="ECO:0000313" key="6">
    <source>
        <dbReference type="EMBL" id="MBB3891345.1"/>
    </source>
</evidence>
<dbReference type="RefSeq" id="WP_183772126.1">
    <property type="nucleotide sequence ID" value="NZ_JACIDK010000002.1"/>
</dbReference>
<protein>
    <submittedName>
        <fullName evidence="6">TetR/AcrR family transcriptional repressor of nem operon</fullName>
    </submittedName>
</protein>
<feature type="domain" description="HTH tetR-type" evidence="5">
    <location>
        <begin position="9"/>
        <end position="69"/>
    </location>
</feature>
<dbReference type="Gene3D" id="1.10.357.10">
    <property type="entry name" value="Tetracycline Repressor, domain 2"/>
    <property type="match status" value="1"/>
</dbReference>
<evidence type="ECO:0000256" key="1">
    <source>
        <dbReference type="ARBA" id="ARBA00023015"/>
    </source>
</evidence>
<keyword evidence="3" id="KW-0804">Transcription</keyword>
<evidence type="ECO:0000313" key="7">
    <source>
        <dbReference type="Proteomes" id="UP000530564"/>
    </source>
</evidence>
<comment type="caution">
    <text evidence="6">The sequence shown here is derived from an EMBL/GenBank/DDBJ whole genome shotgun (WGS) entry which is preliminary data.</text>
</comment>
<dbReference type="SUPFAM" id="SSF46689">
    <property type="entry name" value="Homeodomain-like"/>
    <property type="match status" value="1"/>
</dbReference>
<dbReference type="PANTHER" id="PTHR47506:SF7">
    <property type="entry name" value="TRANSCRIPTIONAL REGULATORY PROTEIN"/>
    <property type="match status" value="1"/>
</dbReference>